<name>A0ABP9NXZ7_9BACT</name>
<dbReference type="Pfam" id="PF12802">
    <property type="entry name" value="MarR_2"/>
    <property type="match status" value="1"/>
</dbReference>
<dbReference type="PRINTS" id="PR00598">
    <property type="entry name" value="HTHMARR"/>
</dbReference>
<dbReference type="PANTHER" id="PTHR33164:SF57">
    <property type="entry name" value="MARR-FAMILY TRANSCRIPTIONAL REGULATOR"/>
    <property type="match status" value="1"/>
</dbReference>
<dbReference type="SUPFAM" id="SSF46785">
    <property type="entry name" value="Winged helix' DNA-binding domain"/>
    <property type="match status" value="1"/>
</dbReference>
<dbReference type="PANTHER" id="PTHR33164">
    <property type="entry name" value="TRANSCRIPTIONAL REGULATOR, MARR FAMILY"/>
    <property type="match status" value="1"/>
</dbReference>
<organism evidence="2 3">
    <name type="scientific">Prosthecobacter algae</name>
    <dbReference type="NCBI Taxonomy" id="1144682"/>
    <lineage>
        <taxon>Bacteria</taxon>
        <taxon>Pseudomonadati</taxon>
        <taxon>Verrucomicrobiota</taxon>
        <taxon>Verrucomicrobiia</taxon>
        <taxon>Verrucomicrobiales</taxon>
        <taxon>Verrucomicrobiaceae</taxon>
        <taxon>Prosthecobacter</taxon>
    </lineage>
</organism>
<proteinExistence type="predicted"/>
<dbReference type="PROSITE" id="PS50995">
    <property type="entry name" value="HTH_MARR_2"/>
    <property type="match status" value="1"/>
</dbReference>
<dbReference type="InterPro" id="IPR036388">
    <property type="entry name" value="WH-like_DNA-bd_sf"/>
</dbReference>
<dbReference type="EMBL" id="BAABIA010000002">
    <property type="protein sequence ID" value="GAA5135796.1"/>
    <property type="molecule type" value="Genomic_DNA"/>
</dbReference>
<dbReference type="RefSeq" id="WP_345735248.1">
    <property type="nucleotide sequence ID" value="NZ_BAABIA010000002.1"/>
</dbReference>
<sequence>MPKPRKISQSQYETLAAFRFALRQFLRFSEQAAQGAGLTPQQHQAMLAIKGFPGRARVTVGELAERLQIAHHSTVGLVDRLTAEKLVTREPSKEDRRQVFVSLTKRGERLLEGLSSVHQEELRRIGPELRELLEEMTGGEGDS</sequence>
<protein>
    <submittedName>
        <fullName evidence="2">Helix-turn-helix domain-containing protein</fullName>
    </submittedName>
</protein>
<gene>
    <name evidence="2" type="ORF">GCM10023213_09770</name>
</gene>
<reference evidence="3" key="1">
    <citation type="journal article" date="2019" name="Int. J. Syst. Evol. Microbiol.">
        <title>The Global Catalogue of Microorganisms (GCM) 10K type strain sequencing project: providing services to taxonomists for standard genome sequencing and annotation.</title>
        <authorList>
            <consortium name="The Broad Institute Genomics Platform"/>
            <consortium name="The Broad Institute Genome Sequencing Center for Infectious Disease"/>
            <person name="Wu L."/>
            <person name="Ma J."/>
        </authorList>
    </citation>
    <scope>NUCLEOTIDE SEQUENCE [LARGE SCALE GENOMIC DNA]</scope>
    <source>
        <strain evidence="3">JCM 18053</strain>
    </source>
</reference>
<comment type="caution">
    <text evidence="2">The sequence shown here is derived from an EMBL/GenBank/DDBJ whole genome shotgun (WGS) entry which is preliminary data.</text>
</comment>
<keyword evidence="3" id="KW-1185">Reference proteome</keyword>
<dbReference type="InterPro" id="IPR000835">
    <property type="entry name" value="HTH_MarR-typ"/>
</dbReference>
<dbReference type="Proteomes" id="UP001499852">
    <property type="component" value="Unassembled WGS sequence"/>
</dbReference>
<dbReference type="InterPro" id="IPR039422">
    <property type="entry name" value="MarR/SlyA-like"/>
</dbReference>
<dbReference type="Gene3D" id="1.10.10.10">
    <property type="entry name" value="Winged helix-like DNA-binding domain superfamily/Winged helix DNA-binding domain"/>
    <property type="match status" value="1"/>
</dbReference>
<evidence type="ECO:0000313" key="2">
    <source>
        <dbReference type="EMBL" id="GAA5135796.1"/>
    </source>
</evidence>
<accession>A0ABP9NXZ7</accession>
<feature type="domain" description="HTH marR-type" evidence="1">
    <location>
        <begin position="11"/>
        <end position="143"/>
    </location>
</feature>
<evidence type="ECO:0000313" key="3">
    <source>
        <dbReference type="Proteomes" id="UP001499852"/>
    </source>
</evidence>
<dbReference type="InterPro" id="IPR036390">
    <property type="entry name" value="WH_DNA-bd_sf"/>
</dbReference>
<dbReference type="SMART" id="SM00347">
    <property type="entry name" value="HTH_MARR"/>
    <property type="match status" value="1"/>
</dbReference>
<evidence type="ECO:0000259" key="1">
    <source>
        <dbReference type="PROSITE" id="PS50995"/>
    </source>
</evidence>